<evidence type="ECO:0000313" key="3">
    <source>
        <dbReference type="Proteomes" id="UP001519306"/>
    </source>
</evidence>
<evidence type="ECO:0000256" key="1">
    <source>
        <dbReference type="SAM" id="Phobius"/>
    </source>
</evidence>
<organism evidence="2 3">
    <name type="scientific">Peptoniphilus stercorisuis</name>
    <dbReference type="NCBI Taxonomy" id="1436965"/>
    <lineage>
        <taxon>Bacteria</taxon>
        <taxon>Bacillati</taxon>
        <taxon>Bacillota</taxon>
        <taxon>Tissierellia</taxon>
        <taxon>Tissierellales</taxon>
        <taxon>Peptoniphilaceae</taxon>
        <taxon>Peptoniphilus</taxon>
    </lineage>
</organism>
<keyword evidence="1" id="KW-0472">Membrane</keyword>
<gene>
    <name evidence="2" type="ORF">J2Z71_000682</name>
</gene>
<comment type="caution">
    <text evidence="2">The sequence shown here is derived from an EMBL/GenBank/DDBJ whole genome shotgun (WGS) entry which is preliminary data.</text>
</comment>
<keyword evidence="3" id="KW-1185">Reference proteome</keyword>
<proteinExistence type="predicted"/>
<sequence length="42" mass="4765">MKAELLQQGVEVSIFGLAGVFAVLILFYISIKLLMLLFRNHK</sequence>
<reference evidence="2 3" key="1">
    <citation type="submission" date="2021-03" db="EMBL/GenBank/DDBJ databases">
        <title>Genomic Encyclopedia of Type Strains, Phase IV (KMG-IV): sequencing the most valuable type-strain genomes for metagenomic binning, comparative biology and taxonomic classification.</title>
        <authorList>
            <person name="Goeker M."/>
        </authorList>
    </citation>
    <scope>NUCLEOTIDE SEQUENCE [LARGE SCALE GENOMIC DNA]</scope>
    <source>
        <strain evidence="2 3">DSM 27563</strain>
    </source>
</reference>
<keyword evidence="1" id="KW-0812">Transmembrane</keyword>
<keyword evidence="1" id="KW-1133">Transmembrane helix</keyword>
<dbReference type="EMBL" id="JAGGLJ010000005">
    <property type="protein sequence ID" value="MBP2025157.1"/>
    <property type="molecule type" value="Genomic_DNA"/>
</dbReference>
<dbReference type="NCBIfam" id="NF040909">
    <property type="entry name" value="OadG_rel_small"/>
    <property type="match status" value="1"/>
</dbReference>
<dbReference type="Proteomes" id="UP001519306">
    <property type="component" value="Unassembled WGS sequence"/>
</dbReference>
<feature type="transmembrane region" description="Helical" evidence="1">
    <location>
        <begin position="12"/>
        <end position="38"/>
    </location>
</feature>
<name>A0ABS4KBM3_9FIRM</name>
<evidence type="ECO:0000313" key="2">
    <source>
        <dbReference type="EMBL" id="MBP2025157.1"/>
    </source>
</evidence>
<protein>
    <submittedName>
        <fullName evidence="2">Na+-transporting methylmalonyl-CoA/oxaloacetate decarboxylase gamma subunit</fullName>
    </submittedName>
</protein>
<accession>A0ABS4KBM3</accession>
<dbReference type="RefSeq" id="WP_280954004.1">
    <property type="nucleotide sequence ID" value="NZ_JAGGLJ010000005.1"/>
</dbReference>